<dbReference type="InterPro" id="IPR036388">
    <property type="entry name" value="WH-like_DNA-bd_sf"/>
</dbReference>
<evidence type="ECO:0000256" key="4">
    <source>
        <dbReference type="ARBA" id="ARBA00022438"/>
    </source>
</evidence>
<dbReference type="InterPro" id="IPR050247">
    <property type="entry name" value="Met_Aminopeptidase_Type2"/>
</dbReference>
<comment type="similarity">
    <text evidence="8">Belongs to the peptidase M24A family.</text>
</comment>
<dbReference type="SUPFAM" id="SSF55920">
    <property type="entry name" value="Creatinase/aminopeptidase"/>
    <property type="match status" value="1"/>
</dbReference>
<accession>A0A7C1CC44</accession>
<evidence type="ECO:0000313" key="10">
    <source>
        <dbReference type="EMBL" id="HDP14443.1"/>
    </source>
</evidence>
<evidence type="ECO:0000256" key="2">
    <source>
        <dbReference type="ARBA" id="ARBA00001936"/>
    </source>
</evidence>
<dbReference type="GO" id="GO:0005737">
    <property type="term" value="C:cytoplasm"/>
    <property type="evidence" value="ECO:0007669"/>
    <property type="project" value="TreeGrafter"/>
</dbReference>
<evidence type="ECO:0000256" key="6">
    <source>
        <dbReference type="ARBA" id="ARBA00022723"/>
    </source>
</evidence>
<dbReference type="InterPro" id="IPR036005">
    <property type="entry name" value="Creatinase/aminopeptidase-like"/>
</dbReference>
<keyword evidence="4 8" id="KW-0031">Aminopeptidase</keyword>
<keyword evidence="5 8" id="KW-0645">Protease</keyword>
<comment type="function">
    <text evidence="8">Removes the N-terminal methionine from nascent proteins. The N-terminal methionine is often cleaved when the second residue in the primary sequence is small and uncharged (Met-Ala-, Cys, Gly, Pro, Ser, Thr, or Val).</text>
</comment>
<organism evidence="10">
    <name type="scientific">Thermofilum adornatum</name>
    <dbReference type="NCBI Taxonomy" id="1365176"/>
    <lineage>
        <taxon>Archaea</taxon>
        <taxon>Thermoproteota</taxon>
        <taxon>Thermoprotei</taxon>
        <taxon>Thermofilales</taxon>
        <taxon>Thermofilaceae</taxon>
        <taxon>Thermofilum</taxon>
    </lineage>
</organism>
<sequence>MSMEASILEKYRKAGQIALEAHKLAVNVANEGTPLLDIAEKIEKFIISRGAFPAFPVNISINEVAAHYTPLPSDGLAVPKGSVLKIDIGVHVDGYIADTAITIAFDPAWKKLSRAAFDALKSAGETLRPKRSIYDVSKAISEAIARHQYRPIENLTGHKIERYNLHAGKSIPNVPMFEYRLSLVDKGEVFAVEPFATNGRGIVEDKGWSNIYRVVSVKRVPGEAKLNDALEELWREFKSLPFAARWAIEKGFSQKDLDLLVKHKRLYHYPRLVEIQRGMVAQFEDTFIITDSGATPIVKVTENFQYLVE</sequence>
<evidence type="ECO:0000259" key="9">
    <source>
        <dbReference type="Pfam" id="PF00557"/>
    </source>
</evidence>
<reference evidence="10" key="1">
    <citation type="journal article" date="2020" name="mSystems">
        <title>Genome- and Community-Level Interaction Insights into Carbon Utilization and Element Cycling Functions of Hydrothermarchaeota in Hydrothermal Sediment.</title>
        <authorList>
            <person name="Zhou Z."/>
            <person name="Liu Y."/>
            <person name="Xu W."/>
            <person name="Pan J."/>
            <person name="Luo Z.H."/>
            <person name="Li M."/>
        </authorList>
    </citation>
    <scope>NUCLEOTIDE SEQUENCE [LARGE SCALE GENOMIC DNA]</scope>
    <source>
        <strain evidence="10">SpSt-116</strain>
    </source>
</reference>
<dbReference type="EMBL" id="DSAY01000029">
    <property type="protein sequence ID" value="HDP14443.1"/>
    <property type="molecule type" value="Genomic_DNA"/>
</dbReference>
<dbReference type="Gene3D" id="3.90.230.10">
    <property type="entry name" value="Creatinase/methionine aminopeptidase superfamily"/>
    <property type="match status" value="1"/>
</dbReference>
<evidence type="ECO:0000256" key="1">
    <source>
        <dbReference type="ARBA" id="ARBA00000294"/>
    </source>
</evidence>
<dbReference type="InterPro" id="IPR002468">
    <property type="entry name" value="Pept_M24A_MAP2"/>
</dbReference>
<dbReference type="SUPFAM" id="SSF46785">
    <property type="entry name" value="Winged helix' DNA-binding domain"/>
    <property type="match status" value="1"/>
</dbReference>
<comment type="cofactor">
    <cofactor evidence="8">
        <name>Co(2+)</name>
        <dbReference type="ChEBI" id="CHEBI:48828"/>
    </cofactor>
    <cofactor evidence="8">
        <name>Zn(2+)</name>
        <dbReference type="ChEBI" id="CHEBI:29105"/>
    </cofactor>
    <cofactor evidence="8">
        <name>Mn(2+)</name>
        <dbReference type="ChEBI" id="CHEBI:29035"/>
    </cofactor>
    <cofactor evidence="8">
        <name>Fe(2+)</name>
        <dbReference type="ChEBI" id="CHEBI:29033"/>
    </cofactor>
    <text evidence="8">Binds 2 divalent metal cations per subunit. Has a high-affinity and a low affinity metal-binding site. The true nature of the physiological cofactor is under debate. The enzyme is active with cobalt, zinc, manganese or divalent iron ions.</text>
</comment>
<dbReference type="Pfam" id="PF00557">
    <property type="entry name" value="Peptidase_M24"/>
    <property type="match status" value="1"/>
</dbReference>
<dbReference type="InterPro" id="IPR036390">
    <property type="entry name" value="WH_DNA-bd_sf"/>
</dbReference>
<evidence type="ECO:0000256" key="5">
    <source>
        <dbReference type="ARBA" id="ARBA00022670"/>
    </source>
</evidence>
<feature type="domain" description="Peptidase M24" evidence="9">
    <location>
        <begin position="9"/>
        <end position="290"/>
    </location>
</feature>
<dbReference type="GO" id="GO:0006508">
    <property type="term" value="P:proteolysis"/>
    <property type="evidence" value="ECO:0007669"/>
    <property type="project" value="UniProtKB-KW"/>
</dbReference>
<dbReference type="PRINTS" id="PR00599">
    <property type="entry name" value="MAPEPTIDASE"/>
</dbReference>
<keyword evidence="6 8" id="KW-0479">Metal-binding</keyword>
<dbReference type="EC" id="3.4.11.18" evidence="8"/>
<dbReference type="InterPro" id="IPR000994">
    <property type="entry name" value="Pept_M24"/>
</dbReference>
<dbReference type="AlphaFoldDB" id="A0A7C1CC44"/>
<dbReference type="NCBIfam" id="TIGR00501">
    <property type="entry name" value="met_pdase_II"/>
    <property type="match status" value="1"/>
</dbReference>
<gene>
    <name evidence="10" type="ORF">ENN26_01515</name>
</gene>
<evidence type="ECO:0000256" key="7">
    <source>
        <dbReference type="ARBA" id="ARBA00022801"/>
    </source>
</evidence>
<name>A0A7C1CC44_9CREN</name>
<comment type="caution">
    <text evidence="10">The sequence shown here is derived from an EMBL/GenBank/DDBJ whole genome shotgun (WGS) entry which is preliminary data.</text>
</comment>
<comment type="catalytic activity">
    <reaction evidence="1 8">
        <text>Release of N-terminal amino acids, preferentially methionine, from peptides and arylamides.</text>
        <dbReference type="EC" id="3.4.11.18"/>
    </reaction>
</comment>
<evidence type="ECO:0000256" key="8">
    <source>
        <dbReference type="RuleBase" id="RU003653"/>
    </source>
</evidence>
<evidence type="ECO:0000256" key="3">
    <source>
        <dbReference type="ARBA" id="ARBA00001954"/>
    </source>
</evidence>
<keyword evidence="7 10" id="KW-0378">Hydrolase</keyword>
<dbReference type="GO" id="GO:0004239">
    <property type="term" value="F:initiator methionyl aminopeptidase activity"/>
    <property type="evidence" value="ECO:0007669"/>
    <property type="project" value="UniProtKB-EC"/>
</dbReference>
<proteinExistence type="inferred from homology"/>
<dbReference type="InterPro" id="IPR001714">
    <property type="entry name" value="Pept_M24_MAP"/>
</dbReference>
<comment type="cofactor">
    <cofactor evidence="3">
        <name>Fe(2+)</name>
        <dbReference type="ChEBI" id="CHEBI:29033"/>
    </cofactor>
</comment>
<protein>
    <recommendedName>
        <fullName evidence="8">Methionine aminopeptidase</fullName>
        <ecNumber evidence="8">3.4.11.18</ecNumber>
    </recommendedName>
</protein>
<dbReference type="GO" id="GO:0046872">
    <property type="term" value="F:metal ion binding"/>
    <property type="evidence" value="ECO:0007669"/>
    <property type="project" value="UniProtKB-KW"/>
</dbReference>
<comment type="cofactor">
    <cofactor evidence="2">
        <name>Mn(2+)</name>
        <dbReference type="ChEBI" id="CHEBI:29035"/>
    </cofactor>
</comment>
<dbReference type="Gene3D" id="1.10.10.10">
    <property type="entry name" value="Winged helix-like DNA-binding domain superfamily/Winged helix DNA-binding domain"/>
    <property type="match status" value="1"/>
</dbReference>
<dbReference type="PANTHER" id="PTHR45777:SF2">
    <property type="entry name" value="METHIONINE AMINOPEPTIDASE 2"/>
    <property type="match status" value="1"/>
</dbReference>
<dbReference type="GO" id="GO:0070006">
    <property type="term" value="F:metalloaminopeptidase activity"/>
    <property type="evidence" value="ECO:0007669"/>
    <property type="project" value="InterPro"/>
</dbReference>
<dbReference type="PANTHER" id="PTHR45777">
    <property type="entry name" value="METHIONINE AMINOPEPTIDASE 2"/>
    <property type="match status" value="1"/>
</dbReference>